<name>A0AAN4YY12_9BILA</name>
<evidence type="ECO:0000313" key="3">
    <source>
        <dbReference type="Proteomes" id="UP001328107"/>
    </source>
</evidence>
<keyword evidence="3" id="KW-1185">Reference proteome</keyword>
<gene>
    <name evidence="2" type="ORF">PMAYCL1PPCAC_00661</name>
</gene>
<feature type="region of interest" description="Disordered" evidence="1">
    <location>
        <begin position="49"/>
        <end position="164"/>
    </location>
</feature>
<dbReference type="EMBL" id="BTRK01000001">
    <property type="protein sequence ID" value="GMR30466.1"/>
    <property type="molecule type" value="Genomic_DNA"/>
</dbReference>
<comment type="caution">
    <text evidence="2">The sequence shown here is derived from an EMBL/GenBank/DDBJ whole genome shotgun (WGS) entry which is preliminary data.</text>
</comment>
<reference evidence="3" key="1">
    <citation type="submission" date="2022-10" db="EMBL/GenBank/DDBJ databases">
        <title>Genome assembly of Pristionchus species.</title>
        <authorList>
            <person name="Yoshida K."/>
            <person name="Sommer R.J."/>
        </authorList>
    </citation>
    <scope>NUCLEOTIDE SEQUENCE [LARGE SCALE GENOMIC DNA]</scope>
    <source>
        <strain evidence="3">RS5460</strain>
    </source>
</reference>
<sequence>TSHRHSHNPKSSIRSVYADRDLSRSSGKSVHFDLSKNSVRKISETLYDKYGRPLDSSSPSSSSSGSSSGSKKKDTLVVEININNSGKENSKVSVATSKSSLRSQYLQPDSRASSKRSMRLRNKAAKKAKKPAKKAAKSKKAKAAKKSGKSGRKSSKKVKSSRRK</sequence>
<feature type="region of interest" description="Disordered" evidence="1">
    <location>
        <begin position="1"/>
        <end position="35"/>
    </location>
</feature>
<feature type="compositionally biased region" description="Low complexity" evidence="1">
    <location>
        <begin position="56"/>
        <end position="69"/>
    </location>
</feature>
<evidence type="ECO:0000256" key="1">
    <source>
        <dbReference type="SAM" id="MobiDB-lite"/>
    </source>
</evidence>
<feature type="compositionally biased region" description="Basic residues" evidence="1">
    <location>
        <begin position="113"/>
        <end position="164"/>
    </location>
</feature>
<dbReference type="AlphaFoldDB" id="A0AAN4YY12"/>
<evidence type="ECO:0000313" key="2">
    <source>
        <dbReference type="EMBL" id="GMR30466.1"/>
    </source>
</evidence>
<accession>A0AAN4YY12</accession>
<feature type="compositionally biased region" description="Polar residues" evidence="1">
    <location>
        <begin position="81"/>
        <end position="111"/>
    </location>
</feature>
<protein>
    <submittedName>
        <fullName evidence="2">Uncharacterized protein</fullName>
    </submittedName>
</protein>
<dbReference type="Proteomes" id="UP001328107">
    <property type="component" value="Unassembled WGS sequence"/>
</dbReference>
<proteinExistence type="predicted"/>
<feature type="non-terminal residue" evidence="2">
    <location>
        <position position="1"/>
    </location>
</feature>
<organism evidence="2 3">
    <name type="scientific">Pristionchus mayeri</name>
    <dbReference type="NCBI Taxonomy" id="1317129"/>
    <lineage>
        <taxon>Eukaryota</taxon>
        <taxon>Metazoa</taxon>
        <taxon>Ecdysozoa</taxon>
        <taxon>Nematoda</taxon>
        <taxon>Chromadorea</taxon>
        <taxon>Rhabditida</taxon>
        <taxon>Rhabditina</taxon>
        <taxon>Diplogasteromorpha</taxon>
        <taxon>Diplogasteroidea</taxon>
        <taxon>Neodiplogasteridae</taxon>
        <taxon>Pristionchus</taxon>
    </lineage>
</organism>